<feature type="chain" id="PRO_5040287533" description="Ig-like domain-containing protein" evidence="9">
    <location>
        <begin position="30"/>
        <end position="426"/>
    </location>
</feature>
<keyword evidence="6" id="KW-1015">Disulfide bond</keyword>
<keyword evidence="3 9" id="KW-0732">Signal</keyword>
<evidence type="ECO:0000256" key="2">
    <source>
        <dbReference type="ARBA" id="ARBA00022475"/>
    </source>
</evidence>
<evidence type="ECO:0000313" key="12">
    <source>
        <dbReference type="Proteomes" id="UP001153737"/>
    </source>
</evidence>
<evidence type="ECO:0000256" key="7">
    <source>
        <dbReference type="ARBA" id="ARBA00023180"/>
    </source>
</evidence>
<dbReference type="Pfam" id="PF13927">
    <property type="entry name" value="Ig_3"/>
    <property type="match status" value="2"/>
</dbReference>
<dbReference type="PROSITE" id="PS50835">
    <property type="entry name" value="IG_LIKE"/>
    <property type="match status" value="3"/>
</dbReference>
<organism evidence="11 12">
    <name type="scientific">Phaedon cochleariae</name>
    <name type="common">Mustard beetle</name>
    <dbReference type="NCBI Taxonomy" id="80249"/>
    <lineage>
        <taxon>Eukaryota</taxon>
        <taxon>Metazoa</taxon>
        <taxon>Ecdysozoa</taxon>
        <taxon>Arthropoda</taxon>
        <taxon>Hexapoda</taxon>
        <taxon>Insecta</taxon>
        <taxon>Pterygota</taxon>
        <taxon>Neoptera</taxon>
        <taxon>Endopterygota</taxon>
        <taxon>Coleoptera</taxon>
        <taxon>Polyphaga</taxon>
        <taxon>Cucujiformia</taxon>
        <taxon>Chrysomeloidea</taxon>
        <taxon>Chrysomelidae</taxon>
        <taxon>Chrysomelinae</taxon>
        <taxon>Chrysomelini</taxon>
        <taxon>Phaedon</taxon>
    </lineage>
</organism>
<dbReference type="InterPro" id="IPR003598">
    <property type="entry name" value="Ig_sub2"/>
</dbReference>
<dbReference type="GO" id="GO:0043005">
    <property type="term" value="C:neuron projection"/>
    <property type="evidence" value="ECO:0007669"/>
    <property type="project" value="TreeGrafter"/>
</dbReference>
<feature type="domain" description="Ig-like" evidence="10">
    <location>
        <begin position="25"/>
        <end position="130"/>
    </location>
</feature>
<dbReference type="InterPro" id="IPR036179">
    <property type="entry name" value="Ig-like_dom_sf"/>
</dbReference>
<dbReference type="PANTHER" id="PTHR12231">
    <property type="entry name" value="CTX-RELATED TYPE I TRANSMEMBRANE PROTEIN"/>
    <property type="match status" value="1"/>
</dbReference>
<dbReference type="InterPro" id="IPR007110">
    <property type="entry name" value="Ig-like_dom"/>
</dbReference>
<keyword evidence="12" id="KW-1185">Reference proteome</keyword>
<evidence type="ECO:0000313" key="11">
    <source>
        <dbReference type="EMBL" id="CAH1176500.1"/>
    </source>
</evidence>
<dbReference type="FunFam" id="2.60.40.10:FF:000328">
    <property type="entry name" value="CLUMA_CG000981, isoform A"/>
    <property type="match status" value="1"/>
</dbReference>
<feature type="domain" description="Ig-like" evidence="10">
    <location>
        <begin position="231"/>
        <end position="322"/>
    </location>
</feature>
<feature type="domain" description="Ig-like" evidence="10">
    <location>
        <begin position="135"/>
        <end position="220"/>
    </location>
</feature>
<dbReference type="InterPro" id="IPR013098">
    <property type="entry name" value="Ig_I-set"/>
</dbReference>
<dbReference type="EMBL" id="OU896713">
    <property type="protein sequence ID" value="CAH1176500.1"/>
    <property type="molecule type" value="Genomic_DNA"/>
</dbReference>
<accession>A0A9P0DPB1</accession>
<evidence type="ECO:0000256" key="4">
    <source>
        <dbReference type="ARBA" id="ARBA00022737"/>
    </source>
</evidence>
<dbReference type="PANTHER" id="PTHR12231:SF253">
    <property type="entry name" value="DPR-INTERACTING PROTEIN ETA, ISOFORM B-RELATED"/>
    <property type="match status" value="1"/>
</dbReference>
<dbReference type="Pfam" id="PF07679">
    <property type="entry name" value="I-set"/>
    <property type="match status" value="1"/>
</dbReference>
<keyword evidence="2" id="KW-1003">Cell membrane</keyword>
<feature type="signal peptide" evidence="9">
    <location>
        <begin position="1"/>
        <end position="29"/>
    </location>
</feature>
<sequence length="426" mass="48087">MEETRENVMLVLLVAMILVKLSSFPAVSALELPTFREPVTNLTVAVGREAVLDCAVDNLSPYKVAWLKVDTQTILTIHSHVITKNNRIGVSHSEQNIWHLHIKEVRESDQGWYMCQINTDPMKSQVGYLTVVVPPDILDYPTSADMVVDEGSNVSLQCIAKGSPEPAITWKREDGEMIRFQNGTEVNSITGQILNITNVKRDHMGPYLCIATNGIPPSVSKRIKLVVQFSPSVWIQYQLIGAYDDQQVTLECYSQAFPKSINYWTKDTGEIIPHSAKYVPEIIEDGYKVHMKLRISSLGPKDYGVYKCISKNSLGDMEGTINVYRIPDPNKYLTSNKKQQAHDDNISGITRTSQIVRDELNIKRTRNDTSRRISLMEADHVDLQSYSSSAHNFCNIINLVHLTPLFIILHLVNTFNCHLHISIHIS</sequence>
<evidence type="ECO:0000256" key="9">
    <source>
        <dbReference type="SAM" id="SignalP"/>
    </source>
</evidence>
<evidence type="ECO:0000256" key="1">
    <source>
        <dbReference type="ARBA" id="ARBA00004236"/>
    </source>
</evidence>
<dbReference type="Gene3D" id="2.60.40.10">
    <property type="entry name" value="Immunoglobulins"/>
    <property type="match status" value="3"/>
</dbReference>
<protein>
    <recommendedName>
        <fullName evidence="10">Ig-like domain-containing protein</fullName>
    </recommendedName>
</protein>
<dbReference type="GO" id="GO:0005886">
    <property type="term" value="C:plasma membrane"/>
    <property type="evidence" value="ECO:0007669"/>
    <property type="project" value="UniProtKB-SubCell"/>
</dbReference>
<dbReference type="AlphaFoldDB" id="A0A9P0DPB1"/>
<reference evidence="11" key="2">
    <citation type="submission" date="2022-10" db="EMBL/GenBank/DDBJ databases">
        <authorList>
            <consortium name="ENA_rothamsted_submissions"/>
            <consortium name="culmorum"/>
            <person name="King R."/>
        </authorList>
    </citation>
    <scope>NUCLEOTIDE SEQUENCE</scope>
</reference>
<comment type="subcellular location">
    <subcellularLocation>
        <location evidence="1">Cell membrane</location>
    </subcellularLocation>
</comment>
<keyword evidence="4" id="KW-0677">Repeat</keyword>
<dbReference type="FunFam" id="2.60.40.10:FF:000392">
    <property type="entry name" value="CLUMA_CG000981, isoform A"/>
    <property type="match status" value="1"/>
</dbReference>
<keyword evidence="5" id="KW-0472">Membrane</keyword>
<dbReference type="InterPro" id="IPR013783">
    <property type="entry name" value="Ig-like_fold"/>
</dbReference>
<evidence type="ECO:0000256" key="8">
    <source>
        <dbReference type="ARBA" id="ARBA00023319"/>
    </source>
</evidence>
<keyword evidence="8" id="KW-0393">Immunoglobulin domain</keyword>
<evidence type="ECO:0000259" key="10">
    <source>
        <dbReference type="PROSITE" id="PS50835"/>
    </source>
</evidence>
<keyword evidence="7" id="KW-0325">Glycoprotein</keyword>
<dbReference type="InterPro" id="IPR051170">
    <property type="entry name" value="Neural/epithelial_adhesion"/>
</dbReference>
<name>A0A9P0DPB1_PHACE</name>
<dbReference type="Proteomes" id="UP001153737">
    <property type="component" value="Chromosome 7"/>
</dbReference>
<reference evidence="11" key="1">
    <citation type="submission" date="2022-01" db="EMBL/GenBank/DDBJ databases">
        <authorList>
            <person name="King R."/>
        </authorList>
    </citation>
    <scope>NUCLEOTIDE SEQUENCE</scope>
</reference>
<evidence type="ECO:0000256" key="5">
    <source>
        <dbReference type="ARBA" id="ARBA00023136"/>
    </source>
</evidence>
<evidence type="ECO:0000256" key="3">
    <source>
        <dbReference type="ARBA" id="ARBA00022729"/>
    </source>
</evidence>
<dbReference type="SUPFAM" id="SSF48726">
    <property type="entry name" value="Immunoglobulin"/>
    <property type="match status" value="3"/>
</dbReference>
<dbReference type="SMART" id="SM00408">
    <property type="entry name" value="IGc2"/>
    <property type="match status" value="3"/>
</dbReference>
<proteinExistence type="predicted"/>
<gene>
    <name evidence="11" type="ORF">PHAECO_LOCUS10878</name>
</gene>
<evidence type="ECO:0000256" key="6">
    <source>
        <dbReference type="ARBA" id="ARBA00023157"/>
    </source>
</evidence>
<dbReference type="SMART" id="SM00409">
    <property type="entry name" value="IG"/>
    <property type="match status" value="3"/>
</dbReference>
<dbReference type="InterPro" id="IPR003599">
    <property type="entry name" value="Ig_sub"/>
</dbReference>